<dbReference type="GeneTree" id="ENSGT00530000064130"/>
<gene>
    <name evidence="11 13 14 15 16 17" type="primary">MRPS17</name>
</gene>
<evidence type="ECO:0000256" key="1">
    <source>
        <dbReference type="ARBA" id="ARBA00004173"/>
    </source>
</evidence>
<evidence type="ECO:0000313" key="14">
    <source>
        <dbReference type="RefSeq" id="XP_032823558.1"/>
    </source>
</evidence>
<proteinExistence type="inferred from homology"/>
<dbReference type="CTD" id="51373"/>
<dbReference type="PANTHER" id="PTHR24088">
    <property type="entry name" value="28S RIBOSOMAL PROTEIN S17, MITOCHONDRIAL"/>
    <property type="match status" value="1"/>
</dbReference>
<evidence type="ECO:0000256" key="7">
    <source>
        <dbReference type="ARBA" id="ARBA00023274"/>
    </source>
</evidence>
<dbReference type="OMA" id="TVHAKWI"/>
<dbReference type="Pfam" id="PF00366">
    <property type="entry name" value="Ribosomal_S17"/>
    <property type="match status" value="1"/>
</dbReference>
<evidence type="ECO:0000256" key="3">
    <source>
        <dbReference type="ARBA" id="ARBA00022730"/>
    </source>
</evidence>
<evidence type="ECO:0000256" key="8">
    <source>
        <dbReference type="ARBA" id="ARBA00070246"/>
    </source>
</evidence>
<dbReference type="Ensembl" id="ENSPMAT00000006966.1">
    <property type="protein sequence ID" value="ENSPMAP00000006935.1"/>
    <property type="gene ID" value="ENSPMAG00000006299.1"/>
</dbReference>
<keyword evidence="7" id="KW-0687">Ribonucleoprotein</keyword>
<dbReference type="GeneID" id="116950148"/>
<dbReference type="InterPro" id="IPR000266">
    <property type="entry name" value="Ribosomal_uS17"/>
</dbReference>
<dbReference type="Gene3D" id="2.40.50.140">
    <property type="entry name" value="Nucleic acid-binding proteins"/>
    <property type="match status" value="1"/>
</dbReference>
<reference evidence="13 14" key="1">
    <citation type="submission" date="2025-04" db="UniProtKB">
        <authorList>
            <consortium name="RefSeq"/>
        </authorList>
    </citation>
    <scope>IDENTIFICATION</scope>
    <source>
        <tissue evidence="13 14">Sperm</tissue>
    </source>
</reference>
<dbReference type="STRING" id="7757.ENSPMAP00000006935"/>
<keyword evidence="3" id="KW-0699">rRNA-binding</keyword>
<dbReference type="RefSeq" id="XP_032823557.1">
    <property type="nucleotide sequence ID" value="XM_032967666.1"/>
</dbReference>
<dbReference type="FunFam" id="2.40.50.140:FF:000137">
    <property type="entry name" value="28S ribosomal protein S17, mitochondrial"/>
    <property type="match status" value="1"/>
</dbReference>
<dbReference type="GO" id="GO:0019843">
    <property type="term" value="F:rRNA binding"/>
    <property type="evidence" value="ECO:0007669"/>
    <property type="project" value="UniProtKB-KW"/>
</dbReference>
<dbReference type="OrthoDB" id="274752at2759"/>
<evidence type="ECO:0000256" key="6">
    <source>
        <dbReference type="ARBA" id="ARBA00023128"/>
    </source>
</evidence>
<keyword evidence="6" id="KW-0496">Mitochondrion</keyword>
<dbReference type="RefSeq" id="XP_032823561.1">
    <property type="nucleotide sequence ID" value="XM_032967670.1"/>
</dbReference>
<feature type="region of interest" description="Disordered" evidence="10">
    <location>
        <begin position="111"/>
        <end position="131"/>
    </location>
</feature>
<organism evidence="11">
    <name type="scientific">Petromyzon marinus</name>
    <name type="common">Sea lamprey</name>
    <dbReference type="NCBI Taxonomy" id="7757"/>
    <lineage>
        <taxon>Eukaryota</taxon>
        <taxon>Metazoa</taxon>
        <taxon>Chordata</taxon>
        <taxon>Craniata</taxon>
        <taxon>Vertebrata</taxon>
        <taxon>Cyclostomata</taxon>
        <taxon>Hyperoartia</taxon>
        <taxon>Petromyzontiformes</taxon>
        <taxon>Petromyzontidae</taxon>
        <taxon>Petromyzon</taxon>
    </lineage>
</organism>
<dbReference type="GO" id="GO:0005763">
    <property type="term" value="C:mitochondrial small ribosomal subunit"/>
    <property type="evidence" value="ECO:0007669"/>
    <property type="project" value="InterPro"/>
</dbReference>
<keyword evidence="12" id="KW-1185">Reference proteome</keyword>
<evidence type="ECO:0000313" key="15">
    <source>
        <dbReference type="RefSeq" id="XP_032823559.1"/>
    </source>
</evidence>
<feature type="compositionally biased region" description="Low complexity" evidence="10">
    <location>
        <begin position="117"/>
        <end position="128"/>
    </location>
</feature>
<dbReference type="RefSeq" id="XP_032823559.1">
    <property type="nucleotide sequence ID" value="XM_032967668.1"/>
</dbReference>
<dbReference type="GO" id="GO:0032543">
    <property type="term" value="P:mitochondrial translation"/>
    <property type="evidence" value="ECO:0007669"/>
    <property type="project" value="TreeGrafter"/>
</dbReference>
<evidence type="ECO:0000256" key="2">
    <source>
        <dbReference type="ARBA" id="ARBA00010254"/>
    </source>
</evidence>
<dbReference type="Proteomes" id="UP001318040">
    <property type="component" value="Chromosome 38"/>
</dbReference>
<dbReference type="GO" id="GO:0003735">
    <property type="term" value="F:structural constituent of ribosome"/>
    <property type="evidence" value="ECO:0007669"/>
    <property type="project" value="InterPro"/>
</dbReference>
<dbReference type="KEGG" id="pmrn:116950148"/>
<dbReference type="SUPFAM" id="SSF50249">
    <property type="entry name" value="Nucleic acid-binding proteins"/>
    <property type="match status" value="1"/>
</dbReference>
<comment type="subcellular location">
    <subcellularLocation>
        <location evidence="1">Mitochondrion</location>
    </subcellularLocation>
</comment>
<keyword evidence="4" id="KW-0694">RNA-binding</keyword>
<evidence type="ECO:0000256" key="9">
    <source>
        <dbReference type="ARBA" id="ARBA00078462"/>
    </source>
</evidence>
<sequence>MSTVVRKVLNVHAKLIIGKVIGTKMSKTAKVRVTRMVLDKYLTKFFNRRKTYFAHDPEERCMVGDVVLLKALSERRGKHVCHEVAEIVFKLGAIVDPVSGKRCAGGVYLEPPCGPASPTEPTSTPSESVAGAGDQLAADLSRLSVAAEAKNEKQS</sequence>
<dbReference type="AlphaFoldDB" id="S4RNZ9"/>
<accession>S4RNZ9</accession>
<dbReference type="HOGENOM" id="CLU_1694947_0_0_1"/>
<comment type="similarity">
    <text evidence="2">Belongs to the universal ribosomal protein uS17 family.</text>
</comment>
<dbReference type="CDD" id="cd00364">
    <property type="entry name" value="Ribosomal_uS17"/>
    <property type="match status" value="1"/>
</dbReference>
<evidence type="ECO:0000256" key="5">
    <source>
        <dbReference type="ARBA" id="ARBA00022980"/>
    </source>
</evidence>
<dbReference type="InterPro" id="IPR012340">
    <property type="entry name" value="NA-bd_OB-fold"/>
</dbReference>
<dbReference type="GO" id="GO:0005743">
    <property type="term" value="C:mitochondrial inner membrane"/>
    <property type="evidence" value="ECO:0007669"/>
    <property type="project" value="UniProtKB-ARBA"/>
</dbReference>
<evidence type="ECO:0000313" key="16">
    <source>
        <dbReference type="RefSeq" id="XP_032823560.1"/>
    </source>
</evidence>
<name>S4RNZ9_PETMA</name>
<evidence type="ECO:0000313" key="12">
    <source>
        <dbReference type="Proteomes" id="UP001318040"/>
    </source>
</evidence>
<dbReference type="InterPro" id="IPR039193">
    <property type="entry name" value="Ribosomal_uS17m_metazoa"/>
</dbReference>
<evidence type="ECO:0000256" key="4">
    <source>
        <dbReference type="ARBA" id="ARBA00022884"/>
    </source>
</evidence>
<evidence type="ECO:0000313" key="11">
    <source>
        <dbReference type="Ensembl" id="ENSPMAP00000006935.1"/>
    </source>
</evidence>
<evidence type="ECO:0000313" key="17">
    <source>
        <dbReference type="RefSeq" id="XP_032823561.1"/>
    </source>
</evidence>
<keyword evidence="5 13" id="KW-0689">Ribosomal protein</keyword>
<dbReference type="PANTHER" id="PTHR24088:SF0">
    <property type="entry name" value="SMALL RIBOSOMAL SUBUNIT PROTEIN US17M"/>
    <property type="match status" value="1"/>
</dbReference>
<protein>
    <recommendedName>
        <fullName evidence="8">Small ribosomal subunit protein uS17m</fullName>
    </recommendedName>
    <alternativeName>
        <fullName evidence="9">28S ribosomal protein S17, mitochondrial</fullName>
    </alternativeName>
</protein>
<evidence type="ECO:0000256" key="10">
    <source>
        <dbReference type="SAM" id="MobiDB-lite"/>
    </source>
</evidence>
<dbReference type="RefSeq" id="XP_032823558.1">
    <property type="nucleotide sequence ID" value="XM_032967667.1"/>
</dbReference>
<dbReference type="RefSeq" id="XP_032823560.1">
    <property type="nucleotide sequence ID" value="XM_032967669.1"/>
</dbReference>
<reference evidence="11" key="2">
    <citation type="submission" date="2025-05" db="UniProtKB">
        <authorList>
            <consortium name="Ensembl"/>
        </authorList>
    </citation>
    <scope>IDENTIFICATION</scope>
</reference>
<evidence type="ECO:0000313" key="13">
    <source>
        <dbReference type="RefSeq" id="XP_032823557.1"/>
    </source>
</evidence>